<feature type="transmembrane region" description="Helical" evidence="6">
    <location>
        <begin position="66"/>
        <end position="92"/>
    </location>
</feature>
<dbReference type="AlphaFoldDB" id="A0AAV5BZI1"/>
<feature type="compositionally biased region" description="Pro residues" evidence="5">
    <location>
        <begin position="34"/>
        <end position="54"/>
    </location>
</feature>
<reference evidence="8" key="1">
    <citation type="journal article" date="2018" name="DNA Res.">
        <title>Multiple hybrid de novo genome assembly of finger millet, an orphan allotetraploid crop.</title>
        <authorList>
            <person name="Hatakeyama M."/>
            <person name="Aluri S."/>
            <person name="Balachadran M.T."/>
            <person name="Sivarajan S.R."/>
            <person name="Patrignani A."/>
            <person name="Gruter S."/>
            <person name="Poveda L."/>
            <person name="Shimizu-Inatsugi R."/>
            <person name="Baeten J."/>
            <person name="Francoijs K.J."/>
            <person name="Nataraja K.N."/>
            <person name="Reddy Y.A.N."/>
            <person name="Phadnis S."/>
            <person name="Ravikumar R.L."/>
            <person name="Schlapbach R."/>
            <person name="Sreeman S.M."/>
            <person name="Shimizu K.K."/>
        </authorList>
    </citation>
    <scope>NUCLEOTIDE SEQUENCE</scope>
</reference>
<evidence type="ECO:0000256" key="1">
    <source>
        <dbReference type="ARBA" id="ARBA00004167"/>
    </source>
</evidence>
<dbReference type="PANTHER" id="PTHR31234">
    <property type="entry name" value="LATE EMBRYOGENESIS ABUNDANT (LEA) HYDROXYPROLINE-RICH GLYCOPROTEIN FAMILY"/>
    <property type="match status" value="1"/>
</dbReference>
<name>A0AAV5BZI1_ELECO</name>
<comment type="caution">
    <text evidence="8">The sequence shown here is derived from an EMBL/GenBank/DDBJ whole genome shotgun (WGS) entry which is preliminary data.</text>
</comment>
<dbReference type="GO" id="GO:0005886">
    <property type="term" value="C:plasma membrane"/>
    <property type="evidence" value="ECO:0007669"/>
    <property type="project" value="TreeGrafter"/>
</dbReference>
<dbReference type="InterPro" id="IPR044839">
    <property type="entry name" value="NDR1-like"/>
</dbReference>
<dbReference type="Pfam" id="PF03168">
    <property type="entry name" value="LEA_2"/>
    <property type="match status" value="1"/>
</dbReference>
<keyword evidence="9" id="KW-1185">Reference proteome</keyword>
<proteinExistence type="predicted"/>
<evidence type="ECO:0000313" key="8">
    <source>
        <dbReference type="EMBL" id="GJM91070.1"/>
    </source>
</evidence>
<comment type="subcellular location">
    <subcellularLocation>
        <location evidence="1">Membrane</location>
        <topology evidence="1">Single-pass membrane protein</topology>
    </subcellularLocation>
</comment>
<keyword evidence="4 6" id="KW-0472">Membrane</keyword>
<feature type="domain" description="Late embryogenesis abundant protein LEA-2 subgroup" evidence="7">
    <location>
        <begin position="124"/>
        <end position="226"/>
    </location>
</feature>
<evidence type="ECO:0000256" key="6">
    <source>
        <dbReference type="SAM" id="Phobius"/>
    </source>
</evidence>
<evidence type="ECO:0000313" key="9">
    <source>
        <dbReference type="Proteomes" id="UP001054889"/>
    </source>
</evidence>
<feature type="region of interest" description="Disordered" evidence="5">
    <location>
        <begin position="1"/>
        <end position="54"/>
    </location>
</feature>
<dbReference type="EMBL" id="BQKI01000003">
    <property type="protein sequence ID" value="GJM91070.1"/>
    <property type="molecule type" value="Genomic_DNA"/>
</dbReference>
<evidence type="ECO:0000259" key="7">
    <source>
        <dbReference type="Pfam" id="PF03168"/>
    </source>
</evidence>
<evidence type="ECO:0000256" key="3">
    <source>
        <dbReference type="ARBA" id="ARBA00022989"/>
    </source>
</evidence>
<protein>
    <recommendedName>
        <fullName evidence="7">Late embryogenesis abundant protein LEA-2 subgroup domain-containing protein</fullName>
    </recommendedName>
</protein>
<organism evidence="8 9">
    <name type="scientific">Eleusine coracana subsp. coracana</name>
    <dbReference type="NCBI Taxonomy" id="191504"/>
    <lineage>
        <taxon>Eukaryota</taxon>
        <taxon>Viridiplantae</taxon>
        <taxon>Streptophyta</taxon>
        <taxon>Embryophyta</taxon>
        <taxon>Tracheophyta</taxon>
        <taxon>Spermatophyta</taxon>
        <taxon>Magnoliopsida</taxon>
        <taxon>Liliopsida</taxon>
        <taxon>Poales</taxon>
        <taxon>Poaceae</taxon>
        <taxon>PACMAD clade</taxon>
        <taxon>Chloridoideae</taxon>
        <taxon>Cynodonteae</taxon>
        <taxon>Eleusininae</taxon>
        <taxon>Eleusine</taxon>
    </lineage>
</organism>
<reference evidence="8" key="2">
    <citation type="submission" date="2021-12" db="EMBL/GenBank/DDBJ databases">
        <title>Resequencing data analysis of finger millet.</title>
        <authorList>
            <person name="Hatakeyama M."/>
            <person name="Aluri S."/>
            <person name="Balachadran M.T."/>
            <person name="Sivarajan S.R."/>
            <person name="Poveda L."/>
            <person name="Shimizu-Inatsugi R."/>
            <person name="Schlapbach R."/>
            <person name="Sreeman S.M."/>
            <person name="Shimizu K.K."/>
        </authorList>
    </citation>
    <scope>NUCLEOTIDE SEQUENCE</scope>
</reference>
<keyword evidence="3 6" id="KW-1133">Transmembrane helix</keyword>
<dbReference type="GO" id="GO:0098542">
    <property type="term" value="P:defense response to other organism"/>
    <property type="evidence" value="ECO:0007669"/>
    <property type="project" value="InterPro"/>
</dbReference>
<accession>A0AAV5BZI1</accession>
<dbReference type="Proteomes" id="UP001054889">
    <property type="component" value="Unassembled WGS sequence"/>
</dbReference>
<evidence type="ECO:0000256" key="2">
    <source>
        <dbReference type="ARBA" id="ARBA00022692"/>
    </source>
</evidence>
<dbReference type="InterPro" id="IPR004864">
    <property type="entry name" value="LEA_2"/>
</dbReference>
<evidence type="ECO:0000256" key="5">
    <source>
        <dbReference type="SAM" id="MobiDB-lite"/>
    </source>
</evidence>
<keyword evidence="2 6" id="KW-0812">Transmembrane</keyword>
<gene>
    <name evidence="8" type="primary">ga07410</name>
    <name evidence="8" type="ORF">PR202_ga07410</name>
</gene>
<sequence length="255" mass="27390">MPGGSFRSDKGNPAPAPPPPRPDNQHQHHQTRGPLPPPPPPHRVAPRAPVPPPPPPKLRRGCCCRLLCCLVLTIVTLAVLLGAAALALYLAFDPKAPRYTVDRLAVSAFQVDPTLTARARFDVTVTATNPNTRIGIHYEPGSDLGVWYAGTRLARGALPAFYQGHRNTTTLQLALGGQVQLGGAVVSAMQDAQRTGAVPLLFRADVPVRVQLGGVKMWKVTSRVKCDLVVDRLMDVSSSSPIKIKTSDCKFSIKL</sequence>
<evidence type="ECO:0000256" key="4">
    <source>
        <dbReference type="ARBA" id="ARBA00023136"/>
    </source>
</evidence>
<dbReference type="PANTHER" id="PTHR31234:SF72">
    <property type="entry name" value="NDR1_HIN1-LIKE PROTEIN 6"/>
    <property type="match status" value="1"/>
</dbReference>